<name>A0A834N737_VESGE</name>
<keyword evidence="5" id="KW-1185">Reference proteome</keyword>
<accession>A0A834N737</accession>
<evidence type="ECO:0000313" key="5">
    <source>
        <dbReference type="Proteomes" id="UP000617340"/>
    </source>
</evidence>
<protein>
    <recommendedName>
        <fullName evidence="3">Invertebrate defensins family profile domain-containing protein</fullName>
    </recommendedName>
</protein>
<dbReference type="InterPro" id="IPR001542">
    <property type="entry name" value="Defensin_invertebrate/fungal"/>
</dbReference>
<dbReference type="AlphaFoldDB" id="A0A834N737"/>
<evidence type="ECO:0000313" key="4">
    <source>
        <dbReference type="EMBL" id="KAF7399300.1"/>
    </source>
</evidence>
<proteinExistence type="predicted"/>
<organism evidence="4 5">
    <name type="scientific">Vespula germanica</name>
    <name type="common">German yellow jacket</name>
    <name type="synonym">Paravespula germanica</name>
    <dbReference type="NCBI Taxonomy" id="30212"/>
    <lineage>
        <taxon>Eukaryota</taxon>
        <taxon>Metazoa</taxon>
        <taxon>Ecdysozoa</taxon>
        <taxon>Arthropoda</taxon>
        <taxon>Hexapoda</taxon>
        <taxon>Insecta</taxon>
        <taxon>Pterygota</taxon>
        <taxon>Neoptera</taxon>
        <taxon>Endopterygota</taxon>
        <taxon>Hymenoptera</taxon>
        <taxon>Apocrita</taxon>
        <taxon>Aculeata</taxon>
        <taxon>Vespoidea</taxon>
        <taxon>Vespidae</taxon>
        <taxon>Vespinae</taxon>
        <taxon>Vespula</taxon>
    </lineage>
</organism>
<dbReference type="Pfam" id="PF01097">
    <property type="entry name" value="Defensin_2"/>
    <property type="match status" value="1"/>
</dbReference>
<dbReference type="InterPro" id="IPR036574">
    <property type="entry name" value="Scorpion_toxin-like_sf"/>
</dbReference>
<comment type="caution">
    <text evidence="4">The sequence shown here is derived from an EMBL/GenBank/DDBJ whole genome shotgun (WGS) entry which is preliminary data.</text>
</comment>
<dbReference type="Proteomes" id="UP000617340">
    <property type="component" value="Unassembled WGS sequence"/>
</dbReference>
<keyword evidence="2" id="KW-0732">Signal</keyword>
<feature type="domain" description="Invertebrate defensins family profile" evidence="3">
    <location>
        <begin position="50"/>
        <end position="74"/>
    </location>
</feature>
<dbReference type="GO" id="GO:0051707">
    <property type="term" value="P:response to other organism"/>
    <property type="evidence" value="ECO:0007669"/>
    <property type="project" value="UniProtKB-ARBA"/>
</dbReference>
<reference evidence="4" key="1">
    <citation type="journal article" date="2020" name="G3 (Bethesda)">
        <title>High-Quality Assemblies for Three Invasive Social Wasps from the &lt;i&gt;Vespula&lt;/i&gt; Genus.</title>
        <authorList>
            <person name="Harrop T.W.R."/>
            <person name="Guhlin J."/>
            <person name="McLaughlin G.M."/>
            <person name="Permina E."/>
            <person name="Stockwell P."/>
            <person name="Gilligan J."/>
            <person name="Le Lec M.F."/>
            <person name="Gruber M.A.M."/>
            <person name="Quinn O."/>
            <person name="Lovegrove M."/>
            <person name="Duncan E.J."/>
            <person name="Remnant E.J."/>
            <person name="Van Eeckhoven J."/>
            <person name="Graham B."/>
            <person name="Knapp R.A."/>
            <person name="Langford K.W."/>
            <person name="Kronenberg Z."/>
            <person name="Press M.O."/>
            <person name="Eacker S.M."/>
            <person name="Wilson-Rankin E.E."/>
            <person name="Purcell J."/>
            <person name="Lester P.J."/>
            <person name="Dearden P.K."/>
        </authorList>
    </citation>
    <scope>NUCLEOTIDE SEQUENCE</scope>
    <source>
        <strain evidence="4">Linc-1</strain>
    </source>
</reference>
<evidence type="ECO:0000256" key="1">
    <source>
        <dbReference type="ARBA" id="ARBA00023157"/>
    </source>
</evidence>
<sequence length="75" mass="8286">MAKIYFLAFLALFVFVAVAAQEEQNKELVLDVQLGNPEKYFSPCSAGENRLCNQHCKSKGKRFGACNSHGVCVCI</sequence>
<feature type="signal peptide" evidence="2">
    <location>
        <begin position="1"/>
        <end position="20"/>
    </location>
</feature>
<feature type="chain" id="PRO_5032560381" description="Invertebrate defensins family profile domain-containing protein" evidence="2">
    <location>
        <begin position="21"/>
        <end position="75"/>
    </location>
</feature>
<evidence type="ECO:0000256" key="2">
    <source>
        <dbReference type="SAM" id="SignalP"/>
    </source>
</evidence>
<keyword evidence="1" id="KW-1015">Disulfide bond</keyword>
<evidence type="ECO:0000259" key="3">
    <source>
        <dbReference type="Pfam" id="PF01097"/>
    </source>
</evidence>
<dbReference type="EMBL" id="JACSDZ010000007">
    <property type="protein sequence ID" value="KAF7399300.1"/>
    <property type="molecule type" value="Genomic_DNA"/>
</dbReference>
<gene>
    <name evidence="4" type="ORF">HZH68_007892</name>
</gene>
<dbReference type="Gene3D" id="3.30.30.10">
    <property type="entry name" value="Knottin, scorpion toxin-like"/>
    <property type="match status" value="1"/>
</dbReference>
<dbReference type="GO" id="GO:0006952">
    <property type="term" value="P:defense response"/>
    <property type="evidence" value="ECO:0007669"/>
    <property type="project" value="InterPro"/>
</dbReference>